<dbReference type="EMBL" id="HBFN01017212">
    <property type="protein sequence ID" value="CAD8796407.1"/>
    <property type="molecule type" value="Transcribed_RNA"/>
</dbReference>
<evidence type="ECO:0000313" key="1">
    <source>
        <dbReference type="EMBL" id="CAD8796407.1"/>
    </source>
</evidence>
<dbReference type="AlphaFoldDB" id="A0A7S0VRM1"/>
<proteinExistence type="predicted"/>
<sequence>MDDSLRIVEEGGGHRRVSVASSEVSDASFHSTMSVMVGGEHFGFCMEDLVTLEACVIEASDLMESRGRSGEPSADPCVAYFERELGELTRSFNALKVRATTIREDEVAHSSPLEDEEIQREGISLKSRIAGLLRELDEQEWSYGSEEEDFGDEDDEDLRGMAHVEGRLRSLELPPDDAGTDGLRLPAYSGKSARLRV</sequence>
<protein>
    <submittedName>
        <fullName evidence="1">Uncharacterized protein</fullName>
    </submittedName>
</protein>
<name>A0A7S0VRM1_9CRYP</name>
<accession>A0A7S0VRM1</accession>
<gene>
    <name evidence="1" type="ORF">HTEP1355_LOCUS10047</name>
</gene>
<reference evidence="1" key="1">
    <citation type="submission" date="2021-01" db="EMBL/GenBank/DDBJ databases">
        <authorList>
            <person name="Corre E."/>
            <person name="Pelletier E."/>
            <person name="Niang G."/>
            <person name="Scheremetjew M."/>
            <person name="Finn R."/>
            <person name="Kale V."/>
            <person name="Holt S."/>
            <person name="Cochrane G."/>
            <person name="Meng A."/>
            <person name="Brown T."/>
            <person name="Cohen L."/>
        </authorList>
    </citation>
    <scope>NUCLEOTIDE SEQUENCE</scope>
    <source>
        <strain evidence="1">CCMP443</strain>
    </source>
</reference>
<organism evidence="1">
    <name type="scientific">Hemiselmis tepida</name>
    <dbReference type="NCBI Taxonomy" id="464990"/>
    <lineage>
        <taxon>Eukaryota</taxon>
        <taxon>Cryptophyceae</taxon>
        <taxon>Cryptomonadales</taxon>
        <taxon>Hemiselmidaceae</taxon>
        <taxon>Hemiselmis</taxon>
    </lineage>
</organism>